<comment type="caution">
    <text evidence="2">The sequence shown here is derived from an EMBL/GenBank/DDBJ whole genome shotgun (WGS) entry which is preliminary data.</text>
</comment>
<dbReference type="SUPFAM" id="SSF56524">
    <property type="entry name" value="Oxidoreductase molybdopterin-binding domain"/>
    <property type="match status" value="1"/>
</dbReference>
<feature type="domain" description="Oxidoreductase molybdopterin-binding" evidence="1">
    <location>
        <begin position="70"/>
        <end position="142"/>
    </location>
</feature>
<dbReference type="InterPro" id="IPR000572">
    <property type="entry name" value="OxRdtase_Mopterin-bd_dom"/>
</dbReference>
<dbReference type="Pfam" id="PF00174">
    <property type="entry name" value="Oxidored_molyb"/>
    <property type="match status" value="1"/>
</dbReference>
<sequence>MRVLLSTLLFLAAMLLGPLGWSAPLSAPEGRVILSVSGNITKTNAPERSDFDLAMLESYPLYELEMVTPWTEGTQRFQGVALKELLQSLGAKGDTLRAVALNDYHATIDLKELADMPVLIAVKLNGSHMRVRDKGPLWIVYPMDSFSAADRPRHEANMVWQLRSLEIH</sequence>
<keyword evidence="3" id="KW-1185">Reference proteome</keyword>
<dbReference type="EMBL" id="BMIJ01000001">
    <property type="protein sequence ID" value="GGB80213.1"/>
    <property type="molecule type" value="Genomic_DNA"/>
</dbReference>
<dbReference type="Proteomes" id="UP000629025">
    <property type="component" value="Unassembled WGS sequence"/>
</dbReference>
<accession>A0ABQ1JZJ6</accession>
<dbReference type="InterPro" id="IPR036374">
    <property type="entry name" value="OxRdtase_Mopterin-bd_sf"/>
</dbReference>
<name>A0ABQ1JZJ6_9GAMM</name>
<dbReference type="Gene3D" id="3.90.420.10">
    <property type="entry name" value="Oxidoreductase, molybdopterin-binding domain"/>
    <property type="match status" value="1"/>
</dbReference>
<proteinExistence type="predicted"/>
<organism evidence="2 3">
    <name type="scientific">Marinobacterium zhoushanense</name>
    <dbReference type="NCBI Taxonomy" id="1679163"/>
    <lineage>
        <taxon>Bacteria</taxon>
        <taxon>Pseudomonadati</taxon>
        <taxon>Pseudomonadota</taxon>
        <taxon>Gammaproteobacteria</taxon>
        <taxon>Oceanospirillales</taxon>
        <taxon>Oceanospirillaceae</taxon>
        <taxon>Marinobacterium</taxon>
    </lineage>
</organism>
<protein>
    <submittedName>
        <fullName evidence="2">Oxidoreductase</fullName>
    </submittedName>
</protein>
<reference evidence="3" key="1">
    <citation type="journal article" date="2019" name="Int. J. Syst. Evol. Microbiol.">
        <title>The Global Catalogue of Microorganisms (GCM) 10K type strain sequencing project: providing services to taxonomists for standard genome sequencing and annotation.</title>
        <authorList>
            <consortium name="The Broad Institute Genomics Platform"/>
            <consortium name="The Broad Institute Genome Sequencing Center for Infectious Disease"/>
            <person name="Wu L."/>
            <person name="Ma J."/>
        </authorList>
    </citation>
    <scope>NUCLEOTIDE SEQUENCE [LARGE SCALE GENOMIC DNA]</scope>
    <source>
        <strain evidence="3">CGMCC 1.15341</strain>
    </source>
</reference>
<evidence type="ECO:0000313" key="3">
    <source>
        <dbReference type="Proteomes" id="UP000629025"/>
    </source>
</evidence>
<gene>
    <name evidence="2" type="ORF">GCM10011352_02390</name>
</gene>
<evidence type="ECO:0000313" key="2">
    <source>
        <dbReference type="EMBL" id="GGB80213.1"/>
    </source>
</evidence>
<evidence type="ECO:0000259" key="1">
    <source>
        <dbReference type="Pfam" id="PF00174"/>
    </source>
</evidence>